<evidence type="ECO:0000256" key="1">
    <source>
        <dbReference type="ARBA" id="ARBA00004370"/>
    </source>
</evidence>
<dbReference type="PANTHER" id="PTHR31234">
    <property type="entry name" value="LATE EMBRYOGENESIS ABUNDANT (LEA) HYDROXYPROLINE-RICH GLYCOPROTEIN FAMILY"/>
    <property type="match status" value="1"/>
</dbReference>
<evidence type="ECO:0000256" key="3">
    <source>
        <dbReference type="SAM" id="Phobius"/>
    </source>
</evidence>
<keyword evidence="3" id="KW-1133">Transmembrane helix</keyword>
<evidence type="ECO:0000313" key="5">
    <source>
        <dbReference type="Proteomes" id="UP001408789"/>
    </source>
</evidence>
<keyword evidence="3" id="KW-0812">Transmembrane</keyword>
<comment type="subcellular location">
    <subcellularLocation>
        <location evidence="1">Membrane</location>
    </subcellularLocation>
</comment>
<dbReference type="PANTHER" id="PTHR31234:SF39">
    <property type="entry name" value="HARPIN-INDUCED PROTEIN 1 CONTAINING PROTEIN, EXPRESSED"/>
    <property type="match status" value="1"/>
</dbReference>
<dbReference type="Proteomes" id="UP001408789">
    <property type="component" value="Unassembled WGS sequence"/>
</dbReference>
<reference evidence="4 5" key="1">
    <citation type="submission" date="2024-04" db="EMBL/GenBank/DDBJ databases">
        <title>The reference genome of an endangered Asteraceae, Deinandra increscens subsp. villosa, native to the Central Coast of California.</title>
        <authorList>
            <person name="Guilliams M."/>
            <person name="Hasenstab-Lehman K."/>
            <person name="Meyer R."/>
            <person name="Mcevoy S."/>
        </authorList>
    </citation>
    <scope>NUCLEOTIDE SEQUENCE [LARGE SCALE GENOMIC DNA]</scope>
    <source>
        <tissue evidence="4">Leaf</tissue>
    </source>
</reference>
<organism evidence="4 5">
    <name type="scientific">Deinandra increscens subsp. villosa</name>
    <dbReference type="NCBI Taxonomy" id="3103831"/>
    <lineage>
        <taxon>Eukaryota</taxon>
        <taxon>Viridiplantae</taxon>
        <taxon>Streptophyta</taxon>
        <taxon>Embryophyta</taxon>
        <taxon>Tracheophyta</taxon>
        <taxon>Spermatophyta</taxon>
        <taxon>Magnoliopsida</taxon>
        <taxon>eudicotyledons</taxon>
        <taxon>Gunneridae</taxon>
        <taxon>Pentapetalae</taxon>
        <taxon>asterids</taxon>
        <taxon>campanulids</taxon>
        <taxon>Asterales</taxon>
        <taxon>Asteraceae</taxon>
        <taxon>Asteroideae</taxon>
        <taxon>Heliantheae alliance</taxon>
        <taxon>Madieae</taxon>
        <taxon>Madiinae</taxon>
        <taxon>Deinandra</taxon>
    </lineage>
</organism>
<gene>
    <name evidence="4" type="ORF">SSX86_023470</name>
</gene>
<proteinExistence type="predicted"/>
<evidence type="ECO:0000256" key="2">
    <source>
        <dbReference type="ARBA" id="ARBA00023136"/>
    </source>
</evidence>
<dbReference type="GO" id="GO:0098542">
    <property type="term" value="P:defense response to other organism"/>
    <property type="evidence" value="ECO:0007669"/>
    <property type="project" value="InterPro"/>
</dbReference>
<dbReference type="GO" id="GO:0005886">
    <property type="term" value="C:plasma membrane"/>
    <property type="evidence" value="ECO:0007669"/>
    <property type="project" value="TreeGrafter"/>
</dbReference>
<dbReference type="AlphaFoldDB" id="A0AAP0CSK8"/>
<dbReference type="InterPro" id="IPR044839">
    <property type="entry name" value="NDR1-like"/>
</dbReference>
<protein>
    <recommendedName>
        <fullName evidence="6">Late embryogenesis abundant protein LEA-2 subgroup domain-containing protein</fullName>
    </recommendedName>
</protein>
<dbReference type="EMBL" id="JBCNJP010000023">
    <property type="protein sequence ID" value="KAK9058628.1"/>
    <property type="molecule type" value="Genomic_DNA"/>
</dbReference>
<feature type="transmembrane region" description="Helical" evidence="3">
    <location>
        <begin position="20"/>
        <end position="47"/>
    </location>
</feature>
<keyword evidence="2 3" id="KW-0472">Membrane</keyword>
<keyword evidence="5" id="KW-1185">Reference proteome</keyword>
<evidence type="ECO:0008006" key="6">
    <source>
        <dbReference type="Google" id="ProtNLM"/>
    </source>
</evidence>
<evidence type="ECO:0000313" key="4">
    <source>
        <dbReference type="EMBL" id="KAK9058628.1"/>
    </source>
</evidence>
<name>A0AAP0CSK8_9ASTR</name>
<accession>A0AAP0CSK8</accession>
<comment type="caution">
    <text evidence="4">The sequence shown here is derived from an EMBL/GenBank/DDBJ whole genome shotgun (WGS) entry which is preliminary data.</text>
</comment>
<sequence>MVKPRVPAGEPTGVGPRCSILIKSIITLVLALIVMIGLAILIIWLSLKPRRPYYIIKGGSINNFTLTKDHHLNASYNLVLKSFNPSKKMQIQYKKMEIKIMFGNVTVASGVIDSWHQHKREKRDFKLELVSRNVVLSGEVSGRLGHAKLLDEVVLGVEIKSRIRSKMGMWRSRYYNMKVSCGHVVSQVSNSSKGAYGSCSTFL</sequence>